<evidence type="ECO:0000313" key="3">
    <source>
        <dbReference type="Proteomes" id="UP001633002"/>
    </source>
</evidence>
<evidence type="ECO:0000313" key="2">
    <source>
        <dbReference type="EMBL" id="KAL3693570.1"/>
    </source>
</evidence>
<reference evidence="2 3" key="1">
    <citation type="submission" date="2024-09" db="EMBL/GenBank/DDBJ databases">
        <title>Chromosome-scale assembly of Riccia sorocarpa.</title>
        <authorList>
            <person name="Paukszto L."/>
        </authorList>
    </citation>
    <scope>NUCLEOTIDE SEQUENCE [LARGE SCALE GENOMIC DNA]</scope>
    <source>
        <strain evidence="2">LP-2024</strain>
        <tissue evidence="2">Aerial parts of the thallus</tissue>
    </source>
</reference>
<comment type="caution">
    <text evidence="2">The sequence shown here is derived from an EMBL/GenBank/DDBJ whole genome shotgun (WGS) entry which is preliminary data.</text>
</comment>
<feature type="region of interest" description="Disordered" evidence="1">
    <location>
        <begin position="126"/>
        <end position="166"/>
    </location>
</feature>
<feature type="compositionally biased region" description="Polar residues" evidence="1">
    <location>
        <begin position="153"/>
        <end position="166"/>
    </location>
</feature>
<name>A0ABD3HPT3_9MARC</name>
<keyword evidence="3" id="KW-1185">Reference proteome</keyword>
<evidence type="ECO:0000256" key="1">
    <source>
        <dbReference type="SAM" id="MobiDB-lite"/>
    </source>
</evidence>
<protein>
    <submittedName>
        <fullName evidence="2">Uncharacterized protein</fullName>
    </submittedName>
</protein>
<organism evidence="2 3">
    <name type="scientific">Riccia sorocarpa</name>
    <dbReference type="NCBI Taxonomy" id="122646"/>
    <lineage>
        <taxon>Eukaryota</taxon>
        <taxon>Viridiplantae</taxon>
        <taxon>Streptophyta</taxon>
        <taxon>Embryophyta</taxon>
        <taxon>Marchantiophyta</taxon>
        <taxon>Marchantiopsida</taxon>
        <taxon>Marchantiidae</taxon>
        <taxon>Marchantiales</taxon>
        <taxon>Ricciaceae</taxon>
        <taxon>Riccia</taxon>
    </lineage>
</organism>
<proteinExistence type="predicted"/>
<dbReference type="Proteomes" id="UP001633002">
    <property type="component" value="Unassembled WGS sequence"/>
</dbReference>
<gene>
    <name evidence="2" type="ORF">R1sor_007221</name>
</gene>
<sequence>MDPSGFVTVWCNRSRKPLVLFYEDDEVFAVAGEAILGFMFKLEVGTGSIFIVVEERGGDDSDGDAFFVGRPVTPNETTPPSSNLPPLQTRHYFVYGTGKSSDLHAGVNHPENAEASSRKRLASTVTFGSPRVGSSPRLGSPYATTEVDEETRQTPLPSTPETQVPYTQAAGCSAGGKRKFSNGSCHASAIPVAFDSETFDDVVEAKMARSDPLETEGVTVVAGDQVDENAEEIVFFHSAVHQFGFEISETEVDEGAWHIARTSGKSPLCRAKTRGTARNSRPQCGAYVARQPYAKFPAPTFRQPQERYHETRFLSDRFWCCLNDVCSFGKLTDFLERRKPKVPSVWLVVRGTHLTQIEVYELTKYGFRLVPFIAPVHVLEPSINDIRSVVNVESFPEDLSSLSPSFAAKSRVGRPVNRRHAVSKTKLSRIQVAQNGSISLKARKQVLSGKNSFGALFWVKTGIPGHEDHETYAVHICGFPNC</sequence>
<dbReference type="EMBL" id="JBJQOH010000003">
    <property type="protein sequence ID" value="KAL3693570.1"/>
    <property type="molecule type" value="Genomic_DNA"/>
</dbReference>
<accession>A0ABD3HPT3</accession>
<dbReference type="AlphaFoldDB" id="A0ABD3HPT3"/>